<sequence>MSSSSDEQCQMEIEQMELDRKQEQRWKDSELKKKVVSLLKQLVATFKEIFGKDFEKIELLVFLNSRIEELLEFIEPMDESAVTDWKEWEEFLDGNFLSSPLRKWLSAKQIQIV</sequence>
<reference evidence="2" key="1">
    <citation type="submission" date="2016-11" db="UniProtKB">
        <authorList>
            <consortium name="WormBaseParasite"/>
        </authorList>
    </citation>
    <scope>IDENTIFICATION</scope>
</reference>
<proteinExistence type="predicted"/>
<name>A0A1I8B3Q6_MELHA</name>
<protein>
    <submittedName>
        <fullName evidence="2">W2 domain-containing protein</fullName>
    </submittedName>
</protein>
<keyword evidence="1" id="KW-1185">Reference proteome</keyword>
<evidence type="ECO:0000313" key="1">
    <source>
        <dbReference type="Proteomes" id="UP000095281"/>
    </source>
</evidence>
<dbReference type="Proteomes" id="UP000095281">
    <property type="component" value="Unplaced"/>
</dbReference>
<evidence type="ECO:0000313" key="2">
    <source>
        <dbReference type="WBParaSite" id="MhA1_Contig1271.frz3.gene16"/>
    </source>
</evidence>
<organism evidence="1 2">
    <name type="scientific">Meloidogyne hapla</name>
    <name type="common">Root-knot nematode worm</name>
    <dbReference type="NCBI Taxonomy" id="6305"/>
    <lineage>
        <taxon>Eukaryota</taxon>
        <taxon>Metazoa</taxon>
        <taxon>Ecdysozoa</taxon>
        <taxon>Nematoda</taxon>
        <taxon>Chromadorea</taxon>
        <taxon>Rhabditida</taxon>
        <taxon>Tylenchina</taxon>
        <taxon>Tylenchomorpha</taxon>
        <taxon>Tylenchoidea</taxon>
        <taxon>Meloidogynidae</taxon>
        <taxon>Meloidogyninae</taxon>
        <taxon>Meloidogyne</taxon>
    </lineage>
</organism>
<dbReference type="AlphaFoldDB" id="A0A1I8B3Q6"/>
<dbReference type="WBParaSite" id="MhA1_Contig1271.frz3.gene16">
    <property type="protein sequence ID" value="MhA1_Contig1271.frz3.gene16"/>
    <property type="gene ID" value="MhA1_Contig1271.frz3.gene16"/>
</dbReference>
<accession>A0A1I8B3Q6</accession>